<accession>A0A8H6L8C8</accession>
<reference evidence="2 3" key="1">
    <citation type="journal article" date="2020" name="Genomics">
        <title>Complete, high-quality genomes from long-read metagenomic sequencing of two wolf lichen thalli reveals enigmatic genome architecture.</title>
        <authorList>
            <person name="McKenzie S.K."/>
            <person name="Walston R.F."/>
            <person name="Allen J.L."/>
        </authorList>
    </citation>
    <scope>NUCLEOTIDE SEQUENCE [LARGE SCALE GENOMIC DNA]</scope>
    <source>
        <strain evidence="2">WasteWater2</strain>
    </source>
</reference>
<dbReference type="EMBL" id="JACCJC010000006">
    <property type="protein sequence ID" value="KAF6239456.1"/>
    <property type="molecule type" value="Genomic_DNA"/>
</dbReference>
<proteinExistence type="predicted"/>
<gene>
    <name evidence="2" type="ORF">HO173_002718</name>
</gene>
<keyword evidence="1" id="KW-1133">Transmembrane helix</keyword>
<feature type="transmembrane region" description="Helical" evidence="1">
    <location>
        <begin position="6"/>
        <end position="26"/>
    </location>
</feature>
<comment type="caution">
    <text evidence="2">The sequence shown here is derived from an EMBL/GenBank/DDBJ whole genome shotgun (WGS) entry which is preliminary data.</text>
</comment>
<keyword evidence="1" id="KW-0472">Membrane</keyword>
<dbReference type="GeneID" id="59284390"/>
<dbReference type="RefSeq" id="XP_037168743.1">
    <property type="nucleotide sequence ID" value="XM_037304650.1"/>
</dbReference>
<keyword evidence="3" id="KW-1185">Reference proteome</keyword>
<sequence length="105" mass="11867">MLSIAAIPPFAMGVDPVILGVFLIAIRERWTLMIKSLDSYIKNAPSIYSIHLSLACSLPPLRITNVAERRGELRGEKMSMLGGERWTEIAERESRLFESRYGAWT</sequence>
<keyword evidence="1" id="KW-0812">Transmembrane</keyword>
<evidence type="ECO:0000313" key="2">
    <source>
        <dbReference type="EMBL" id="KAF6239456.1"/>
    </source>
</evidence>
<name>A0A8H6L8C8_9LECA</name>
<evidence type="ECO:0000256" key="1">
    <source>
        <dbReference type="SAM" id="Phobius"/>
    </source>
</evidence>
<protein>
    <submittedName>
        <fullName evidence="2">Uncharacterized protein</fullName>
    </submittedName>
</protein>
<evidence type="ECO:0000313" key="3">
    <source>
        <dbReference type="Proteomes" id="UP000578531"/>
    </source>
</evidence>
<dbReference type="AlphaFoldDB" id="A0A8H6L8C8"/>
<dbReference type="Proteomes" id="UP000578531">
    <property type="component" value="Unassembled WGS sequence"/>
</dbReference>
<organism evidence="2 3">
    <name type="scientific">Letharia columbiana</name>
    <dbReference type="NCBI Taxonomy" id="112416"/>
    <lineage>
        <taxon>Eukaryota</taxon>
        <taxon>Fungi</taxon>
        <taxon>Dikarya</taxon>
        <taxon>Ascomycota</taxon>
        <taxon>Pezizomycotina</taxon>
        <taxon>Lecanoromycetes</taxon>
        <taxon>OSLEUM clade</taxon>
        <taxon>Lecanoromycetidae</taxon>
        <taxon>Lecanorales</taxon>
        <taxon>Lecanorineae</taxon>
        <taxon>Parmeliaceae</taxon>
        <taxon>Letharia</taxon>
    </lineage>
</organism>